<gene>
    <name evidence="1" type="ORF">CCMSSC00406_0007952</name>
</gene>
<dbReference type="EMBL" id="WQMT02000010">
    <property type="protein sequence ID" value="KAG9218447.1"/>
    <property type="molecule type" value="Genomic_DNA"/>
</dbReference>
<evidence type="ECO:0000313" key="2">
    <source>
        <dbReference type="Proteomes" id="UP000824881"/>
    </source>
</evidence>
<evidence type="ECO:0000313" key="1">
    <source>
        <dbReference type="EMBL" id="KAG9218447.1"/>
    </source>
</evidence>
<protein>
    <submittedName>
        <fullName evidence="1">Uncharacterized protein</fullName>
    </submittedName>
</protein>
<sequence length="453" mass="49607">MSGNHIWTQTDDYLRPGHHAIPVTFKTDGVYIPCRAKRGPRKGSDYPENNKEALAVQLDPVVADRERLIASLASSAQHSGPAEYNCTSSPTVILTSLAGRTIQWGLDSAFELTKTTESPGWIFRSPTRGTVELRRPTHWQTQTGEARLVDGAEPFGLKTACQPTTADDVPYEVLICGDHLPILPKPQPCKAQGILPIKRWNMGPLGARGGADLPSPLPLGRPPTRQTTAPCTLHFFVSCLPGGREAVTQRASMFRCDEHVGVEDMPERASKEILLDGPPQWRGQDMATLRLQNAAFQRLSLISRRRFLSGLLLPLLSRRPVERKDVDSVASPCSKSGTDGSSAALELGFTPSYGSEGRFARHPEDHGEGIKVNNENVMAVFVSSSPLSTDKSLPKAKPTATSLNNVLIIFPCYFMFAFVSRIRREMQGTTVSCSQKTLHGRDSPFKANIAEKL</sequence>
<accession>A0ACB7IJR3</accession>
<comment type="caution">
    <text evidence="1">The sequence shown here is derived from an EMBL/GenBank/DDBJ whole genome shotgun (WGS) entry which is preliminary data.</text>
</comment>
<proteinExistence type="predicted"/>
<reference evidence="1 2" key="1">
    <citation type="journal article" date="2021" name="Appl. Environ. Microbiol.">
        <title>Genetic linkage and physical mapping for an oyster mushroom Pleurotus cornucopiae and QTL analysis for the trait cap color.</title>
        <authorList>
            <person name="Zhang Y."/>
            <person name="Gao W."/>
            <person name="Sonnenberg A."/>
            <person name="Chen Q."/>
            <person name="Zhang J."/>
            <person name="Huang C."/>
        </authorList>
    </citation>
    <scope>NUCLEOTIDE SEQUENCE [LARGE SCALE GENOMIC DNA]</scope>
    <source>
        <strain evidence="1">CCMSSC00406</strain>
    </source>
</reference>
<dbReference type="Proteomes" id="UP000824881">
    <property type="component" value="Unassembled WGS sequence"/>
</dbReference>
<name>A0ACB7IJR3_PLECO</name>
<organism evidence="1 2">
    <name type="scientific">Pleurotus cornucopiae</name>
    <name type="common">Cornucopia mushroom</name>
    <dbReference type="NCBI Taxonomy" id="5321"/>
    <lineage>
        <taxon>Eukaryota</taxon>
        <taxon>Fungi</taxon>
        <taxon>Dikarya</taxon>
        <taxon>Basidiomycota</taxon>
        <taxon>Agaricomycotina</taxon>
        <taxon>Agaricomycetes</taxon>
        <taxon>Agaricomycetidae</taxon>
        <taxon>Agaricales</taxon>
        <taxon>Pleurotineae</taxon>
        <taxon>Pleurotaceae</taxon>
        <taxon>Pleurotus</taxon>
    </lineage>
</organism>
<keyword evidence="2" id="KW-1185">Reference proteome</keyword>